<evidence type="ECO:0000313" key="7">
    <source>
        <dbReference type="EMBL" id="NYI08771.1"/>
    </source>
</evidence>
<evidence type="ECO:0000256" key="5">
    <source>
        <dbReference type="ARBA" id="ARBA00023136"/>
    </source>
</evidence>
<feature type="transmembrane region" description="Helical" evidence="6">
    <location>
        <begin position="65"/>
        <end position="82"/>
    </location>
</feature>
<comment type="caution">
    <text evidence="7">The sequence shown here is derived from an EMBL/GenBank/DDBJ whole genome shotgun (WGS) entry which is preliminary data.</text>
</comment>
<reference evidence="7 8" key="1">
    <citation type="submission" date="2020-07" db="EMBL/GenBank/DDBJ databases">
        <title>Sequencing the genomes of 1000 actinobacteria strains.</title>
        <authorList>
            <person name="Klenk H.-P."/>
        </authorList>
    </citation>
    <scope>NUCLEOTIDE SEQUENCE [LARGE SCALE GENOMIC DNA]</scope>
    <source>
        <strain evidence="7 8">DSM 18248</strain>
    </source>
</reference>
<keyword evidence="2" id="KW-1003">Cell membrane</keyword>
<dbReference type="EMBL" id="JACBZI010000001">
    <property type="protein sequence ID" value="NYI08771.1"/>
    <property type="molecule type" value="Genomic_DNA"/>
</dbReference>
<keyword evidence="5 6" id="KW-0472">Membrane</keyword>
<dbReference type="GO" id="GO:0005886">
    <property type="term" value="C:plasma membrane"/>
    <property type="evidence" value="ECO:0007669"/>
    <property type="project" value="UniProtKB-SubCell"/>
</dbReference>
<keyword evidence="3 6" id="KW-0812">Transmembrane</keyword>
<feature type="transmembrane region" description="Helical" evidence="6">
    <location>
        <begin position="26"/>
        <end position="44"/>
    </location>
</feature>
<proteinExistence type="predicted"/>
<name>A0A7Z0C365_9ACTN</name>
<dbReference type="GO" id="GO:0016787">
    <property type="term" value="F:hydrolase activity"/>
    <property type="evidence" value="ECO:0007669"/>
    <property type="project" value="UniProtKB-KW"/>
</dbReference>
<evidence type="ECO:0000256" key="6">
    <source>
        <dbReference type="SAM" id="Phobius"/>
    </source>
</evidence>
<dbReference type="PANTHER" id="PTHR33931">
    <property type="entry name" value="HOLIN-LIKE PROTEIN CIDA-RELATED"/>
    <property type="match status" value="1"/>
</dbReference>
<dbReference type="RefSeq" id="WP_179529835.1">
    <property type="nucleotide sequence ID" value="NZ_BAAAPP010000002.1"/>
</dbReference>
<dbReference type="Proteomes" id="UP000537326">
    <property type="component" value="Unassembled WGS sequence"/>
</dbReference>
<evidence type="ECO:0000256" key="2">
    <source>
        <dbReference type="ARBA" id="ARBA00022475"/>
    </source>
</evidence>
<dbReference type="AlphaFoldDB" id="A0A7Z0C365"/>
<evidence type="ECO:0000256" key="1">
    <source>
        <dbReference type="ARBA" id="ARBA00004651"/>
    </source>
</evidence>
<keyword evidence="8" id="KW-1185">Reference proteome</keyword>
<dbReference type="Pfam" id="PF03788">
    <property type="entry name" value="LrgA"/>
    <property type="match status" value="1"/>
</dbReference>
<organism evidence="7 8">
    <name type="scientific">Nocardioides marinus</name>
    <dbReference type="NCBI Taxonomy" id="374514"/>
    <lineage>
        <taxon>Bacteria</taxon>
        <taxon>Bacillati</taxon>
        <taxon>Actinomycetota</taxon>
        <taxon>Actinomycetes</taxon>
        <taxon>Propionibacteriales</taxon>
        <taxon>Nocardioidaceae</taxon>
        <taxon>Nocardioides</taxon>
    </lineage>
</organism>
<dbReference type="PANTHER" id="PTHR33931:SF2">
    <property type="entry name" value="HOLIN-LIKE PROTEIN CIDA"/>
    <property type="match status" value="1"/>
</dbReference>
<sequence length="126" mass="12964">MRVVPGLTWLLGCQLAGEVLAHATGAPVPGAVLGMVVLLVVLLVRRREDTSAHVAADALLPHLQLLFIVPGVGVVAYGAVIAADWLPIVVALVGSWVLGLATIGLSAQALTRWAPRSRGRAAGGPR</sequence>
<keyword evidence="4 6" id="KW-1133">Transmembrane helix</keyword>
<evidence type="ECO:0000313" key="8">
    <source>
        <dbReference type="Proteomes" id="UP000537326"/>
    </source>
</evidence>
<feature type="transmembrane region" description="Helical" evidence="6">
    <location>
        <begin position="88"/>
        <end position="110"/>
    </location>
</feature>
<gene>
    <name evidence="7" type="ORF">BKA05_000286</name>
</gene>
<keyword evidence="7" id="KW-0378">Hydrolase</keyword>
<dbReference type="InterPro" id="IPR005538">
    <property type="entry name" value="LrgA/CidA"/>
</dbReference>
<evidence type="ECO:0000256" key="4">
    <source>
        <dbReference type="ARBA" id="ARBA00022989"/>
    </source>
</evidence>
<comment type="subcellular location">
    <subcellularLocation>
        <location evidence="1">Cell membrane</location>
        <topology evidence="1">Multi-pass membrane protein</topology>
    </subcellularLocation>
</comment>
<accession>A0A7Z0C365</accession>
<evidence type="ECO:0000256" key="3">
    <source>
        <dbReference type="ARBA" id="ARBA00022692"/>
    </source>
</evidence>
<protein>
    <submittedName>
        <fullName evidence="7">Putative effector of murein hydrolase LrgA (UPF0299 family)</fullName>
    </submittedName>
</protein>